<dbReference type="AlphaFoldDB" id="B4SA61"/>
<name>B4SA61_PELPB</name>
<dbReference type="Proteomes" id="UP000002724">
    <property type="component" value="Chromosome"/>
</dbReference>
<evidence type="ECO:0000313" key="2">
    <source>
        <dbReference type="Proteomes" id="UP000002724"/>
    </source>
</evidence>
<organism evidence="1 2">
    <name type="scientific">Pelodictyon phaeoclathratiforme (strain DSM 5477 / BU-1)</name>
    <dbReference type="NCBI Taxonomy" id="324925"/>
    <lineage>
        <taxon>Bacteria</taxon>
        <taxon>Pseudomonadati</taxon>
        <taxon>Chlorobiota</taxon>
        <taxon>Chlorobiia</taxon>
        <taxon>Chlorobiales</taxon>
        <taxon>Chlorobiaceae</taxon>
        <taxon>Chlorobium/Pelodictyon group</taxon>
        <taxon>Pelodictyon</taxon>
    </lineage>
</organism>
<keyword evidence="2" id="KW-1185">Reference proteome</keyword>
<dbReference type="KEGG" id="pph:Ppha_1507"/>
<proteinExistence type="predicted"/>
<reference evidence="1 2" key="1">
    <citation type="submission" date="2008-06" db="EMBL/GenBank/DDBJ databases">
        <title>Complete sequence of Pelodictyon phaeoclathratiforme BU-1.</title>
        <authorList>
            <consortium name="US DOE Joint Genome Institute"/>
            <person name="Lucas S."/>
            <person name="Copeland A."/>
            <person name="Lapidus A."/>
            <person name="Glavina del Rio T."/>
            <person name="Dalin E."/>
            <person name="Tice H."/>
            <person name="Bruce D."/>
            <person name="Goodwin L."/>
            <person name="Pitluck S."/>
            <person name="Schmutz J."/>
            <person name="Larimer F."/>
            <person name="Land M."/>
            <person name="Hauser L."/>
            <person name="Kyrpides N."/>
            <person name="Mikhailova N."/>
            <person name="Liu Z."/>
            <person name="Li T."/>
            <person name="Zhao F."/>
            <person name="Overmann J."/>
            <person name="Bryant D.A."/>
            <person name="Richardson P."/>
        </authorList>
    </citation>
    <scope>NUCLEOTIDE SEQUENCE [LARGE SCALE GENOMIC DNA]</scope>
    <source>
        <strain evidence="2">DSM 5477 / BU-1</strain>
    </source>
</reference>
<dbReference type="EMBL" id="CP001110">
    <property type="protein sequence ID" value="ACF43757.1"/>
    <property type="molecule type" value="Genomic_DNA"/>
</dbReference>
<protein>
    <submittedName>
        <fullName evidence="1">Uncharacterized protein</fullName>
    </submittedName>
</protein>
<gene>
    <name evidence="1" type="ordered locus">Ppha_1507</name>
</gene>
<dbReference type="STRING" id="324925.Ppha_1507"/>
<sequence>MHIGEGREQKKYSPCFLFLSFIFVNVPRVHGTDSQRGEKLGVSADFF</sequence>
<accession>B4SA61</accession>
<evidence type="ECO:0000313" key="1">
    <source>
        <dbReference type="EMBL" id="ACF43757.1"/>
    </source>
</evidence>
<dbReference type="HOGENOM" id="CLU_3171320_0_0_10"/>